<feature type="compositionally biased region" description="Low complexity" evidence="1">
    <location>
        <begin position="204"/>
        <end position="219"/>
    </location>
</feature>
<gene>
    <name evidence="3" type="primary">Dmoj\GI21957</name>
    <name evidence="3" type="ORF">Dmoj_GI21957</name>
</gene>
<organism evidence="3 4">
    <name type="scientific">Drosophila mojavensis</name>
    <name type="common">Fruit fly</name>
    <dbReference type="NCBI Taxonomy" id="7230"/>
    <lineage>
        <taxon>Eukaryota</taxon>
        <taxon>Metazoa</taxon>
        <taxon>Ecdysozoa</taxon>
        <taxon>Arthropoda</taxon>
        <taxon>Hexapoda</taxon>
        <taxon>Insecta</taxon>
        <taxon>Pterygota</taxon>
        <taxon>Neoptera</taxon>
        <taxon>Endopterygota</taxon>
        <taxon>Diptera</taxon>
        <taxon>Brachycera</taxon>
        <taxon>Muscomorpha</taxon>
        <taxon>Ephydroidea</taxon>
        <taxon>Drosophilidae</taxon>
        <taxon>Drosophila</taxon>
    </lineage>
</organism>
<evidence type="ECO:0000256" key="2">
    <source>
        <dbReference type="SAM" id="Phobius"/>
    </source>
</evidence>
<evidence type="ECO:0000313" key="3">
    <source>
        <dbReference type="EMBL" id="EDW16930.2"/>
    </source>
</evidence>
<dbReference type="PANTHER" id="PTHR20987:SF0">
    <property type="entry name" value="CHITIN-BINDING TYPE-2 DOMAIN-CONTAINING PROTEIN-RELATED"/>
    <property type="match status" value="1"/>
</dbReference>
<dbReference type="GO" id="GO:0008061">
    <property type="term" value="F:chitin binding"/>
    <property type="evidence" value="ECO:0007669"/>
    <property type="project" value="InterPro"/>
</dbReference>
<name>B4KC57_DROMO</name>
<accession>B4KC57</accession>
<dbReference type="AlphaFoldDB" id="B4KC57"/>
<keyword evidence="2" id="KW-0472">Membrane</keyword>
<feature type="compositionally biased region" description="Pro residues" evidence="1">
    <location>
        <begin position="167"/>
        <end position="181"/>
    </location>
</feature>
<evidence type="ECO:0008006" key="5">
    <source>
        <dbReference type="Google" id="ProtNLM"/>
    </source>
</evidence>
<proteinExistence type="predicted"/>
<dbReference type="HOGENOM" id="CLU_1300842_0_0_1"/>
<evidence type="ECO:0000313" key="4">
    <source>
        <dbReference type="Proteomes" id="UP000009192"/>
    </source>
</evidence>
<dbReference type="OrthoDB" id="8031570at2759"/>
<dbReference type="EMBL" id="CH933806">
    <property type="protein sequence ID" value="EDW16930.2"/>
    <property type="molecule type" value="Genomic_DNA"/>
</dbReference>
<keyword evidence="2" id="KW-0812">Transmembrane</keyword>
<dbReference type="InterPro" id="IPR036508">
    <property type="entry name" value="Chitin-bd_dom_sf"/>
</dbReference>
<protein>
    <recommendedName>
        <fullName evidence="5">Chitin-binding type-2 domain-containing protein</fullName>
    </recommendedName>
</protein>
<feature type="region of interest" description="Disordered" evidence="1">
    <location>
        <begin position="162"/>
        <end position="246"/>
    </location>
</feature>
<dbReference type="InParanoid" id="B4KC57"/>
<dbReference type="SUPFAM" id="SSF57625">
    <property type="entry name" value="Invertebrate chitin-binding proteins"/>
    <property type="match status" value="1"/>
</dbReference>
<keyword evidence="4" id="KW-1185">Reference proteome</keyword>
<reference evidence="3 4" key="1">
    <citation type="journal article" date="2007" name="Nature">
        <title>Evolution of genes and genomes on the Drosophila phylogeny.</title>
        <authorList>
            <consortium name="Drosophila 12 Genomes Consortium"/>
            <person name="Clark A.G."/>
            <person name="Eisen M.B."/>
            <person name="Smith D.R."/>
            <person name="Bergman C.M."/>
            <person name="Oliver B."/>
            <person name="Markow T.A."/>
            <person name="Kaufman T.C."/>
            <person name="Kellis M."/>
            <person name="Gelbart W."/>
            <person name="Iyer V.N."/>
            <person name="Pollard D.A."/>
            <person name="Sackton T.B."/>
            <person name="Larracuente A.M."/>
            <person name="Singh N.D."/>
            <person name="Abad J.P."/>
            <person name="Abt D.N."/>
            <person name="Adryan B."/>
            <person name="Aguade M."/>
            <person name="Akashi H."/>
            <person name="Anderson W.W."/>
            <person name="Aquadro C.F."/>
            <person name="Ardell D.H."/>
            <person name="Arguello R."/>
            <person name="Artieri C.G."/>
            <person name="Barbash D.A."/>
            <person name="Barker D."/>
            <person name="Barsanti P."/>
            <person name="Batterham P."/>
            <person name="Batzoglou S."/>
            <person name="Begun D."/>
            <person name="Bhutkar A."/>
            <person name="Blanco E."/>
            <person name="Bosak S.A."/>
            <person name="Bradley R.K."/>
            <person name="Brand A.D."/>
            <person name="Brent M.R."/>
            <person name="Brooks A.N."/>
            <person name="Brown R.H."/>
            <person name="Butlin R.K."/>
            <person name="Caggese C."/>
            <person name="Calvi B.R."/>
            <person name="Bernardo de Carvalho A."/>
            <person name="Caspi A."/>
            <person name="Castrezana S."/>
            <person name="Celniker S.E."/>
            <person name="Chang J.L."/>
            <person name="Chapple C."/>
            <person name="Chatterji S."/>
            <person name="Chinwalla A."/>
            <person name="Civetta A."/>
            <person name="Clifton S.W."/>
            <person name="Comeron J.M."/>
            <person name="Costello J.C."/>
            <person name="Coyne J.A."/>
            <person name="Daub J."/>
            <person name="David R.G."/>
            <person name="Delcher A.L."/>
            <person name="Delehaunty K."/>
            <person name="Do C.B."/>
            <person name="Ebling H."/>
            <person name="Edwards K."/>
            <person name="Eickbush T."/>
            <person name="Evans J.D."/>
            <person name="Filipski A."/>
            <person name="Findeiss S."/>
            <person name="Freyhult E."/>
            <person name="Fulton L."/>
            <person name="Fulton R."/>
            <person name="Garcia A.C."/>
            <person name="Gardiner A."/>
            <person name="Garfield D.A."/>
            <person name="Garvin B.E."/>
            <person name="Gibson G."/>
            <person name="Gilbert D."/>
            <person name="Gnerre S."/>
            <person name="Godfrey J."/>
            <person name="Good R."/>
            <person name="Gotea V."/>
            <person name="Gravely B."/>
            <person name="Greenberg A.J."/>
            <person name="Griffiths-Jones S."/>
            <person name="Gross S."/>
            <person name="Guigo R."/>
            <person name="Gustafson E.A."/>
            <person name="Haerty W."/>
            <person name="Hahn M.W."/>
            <person name="Halligan D.L."/>
            <person name="Halpern A.L."/>
            <person name="Halter G.M."/>
            <person name="Han M.V."/>
            <person name="Heger A."/>
            <person name="Hillier L."/>
            <person name="Hinrichs A.S."/>
            <person name="Holmes I."/>
            <person name="Hoskins R.A."/>
            <person name="Hubisz M.J."/>
            <person name="Hultmark D."/>
            <person name="Huntley M.A."/>
            <person name="Jaffe D.B."/>
            <person name="Jagadeeshan S."/>
            <person name="Jeck W.R."/>
            <person name="Johnson J."/>
            <person name="Jones C.D."/>
            <person name="Jordan W.C."/>
            <person name="Karpen G.H."/>
            <person name="Kataoka E."/>
            <person name="Keightley P.D."/>
            <person name="Kheradpour P."/>
            <person name="Kirkness E.F."/>
            <person name="Koerich L.B."/>
            <person name="Kristiansen K."/>
            <person name="Kudrna D."/>
            <person name="Kulathinal R.J."/>
            <person name="Kumar S."/>
            <person name="Kwok R."/>
            <person name="Lander E."/>
            <person name="Langley C.H."/>
            <person name="Lapoint R."/>
            <person name="Lazzaro B.P."/>
            <person name="Lee S.J."/>
            <person name="Levesque L."/>
            <person name="Li R."/>
            <person name="Lin C.F."/>
            <person name="Lin M.F."/>
            <person name="Lindblad-Toh K."/>
            <person name="Llopart A."/>
            <person name="Long M."/>
            <person name="Low L."/>
            <person name="Lozovsky E."/>
            <person name="Lu J."/>
            <person name="Luo M."/>
            <person name="Machado C.A."/>
            <person name="Makalowski W."/>
            <person name="Marzo M."/>
            <person name="Matsuda M."/>
            <person name="Matzkin L."/>
            <person name="McAllister B."/>
            <person name="McBride C.S."/>
            <person name="McKernan B."/>
            <person name="McKernan K."/>
            <person name="Mendez-Lago M."/>
            <person name="Minx P."/>
            <person name="Mollenhauer M.U."/>
            <person name="Montooth K."/>
            <person name="Mount S.M."/>
            <person name="Mu X."/>
            <person name="Myers E."/>
            <person name="Negre B."/>
            <person name="Newfeld S."/>
            <person name="Nielsen R."/>
            <person name="Noor M.A."/>
            <person name="O'Grady P."/>
            <person name="Pachter L."/>
            <person name="Papaceit M."/>
            <person name="Parisi M.J."/>
            <person name="Parisi M."/>
            <person name="Parts L."/>
            <person name="Pedersen J.S."/>
            <person name="Pesole G."/>
            <person name="Phillippy A.M."/>
            <person name="Ponting C.P."/>
            <person name="Pop M."/>
            <person name="Porcelli D."/>
            <person name="Powell J.R."/>
            <person name="Prohaska S."/>
            <person name="Pruitt K."/>
            <person name="Puig M."/>
            <person name="Quesneville H."/>
            <person name="Ram K.R."/>
            <person name="Rand D."/>
            <person name="Rasmussen M.D."/>
            <person name="Reed L.K."/>
            <person name="Reenan R."/>
            <person name="Reily A."/>
            <person name="Remington K.A."/>
            <person name="Rieger T.T."/>
            <person name="Ritchie M.G."/>
            <person name="Robin C."/>
            <person name="Rogers Y.H."/>
            <person name="Rohde C."/>
            <person name="Rozas J."/>
            <person name="Rubenfield M.J."/>
            <person name="Ruiz A."/>
            <person name="Russo S."/>
            <person name="Salzberg S.L."/>
            <person name="Sanchez-Gracia A."/>
            <person name="Saranga D.J."/>
            <person name="Sato H."/>
            <person name="Schaeffer S.W."/>
            <person name="Schatz M.C."/>
            <person name="Schlenke T."/>
            <person name="Schwartz R."/>
            <person name="Segarra C."/>
            <person name="Singh R.S."/>
            <person name="Sirot L."/>
            <person name="Sirota M."/>
            <person name="Sisneros N.B."/>
            <person name="Smith C.D."/>
            <person name="Smith T.F."/>
            <person name="Spieth J."/>
            <person name="Stage D.E."/>
            <person name="Stark A."/>
            <person name="Stephan W."/>
            <person name="Strausberg R.L."/>
            <person name="Strempel S."/>
            <person name="Sturgill D."/>
            <person name="Sutton G."/>
            <person name="Sutton G.G."/>
            <person name="Tao W."/>
            <person name="Teichmann S."/>
            <person name="Tobari Y.N."/>
            <person name="Tomimura Y."/>
            <person name="Tsolas J.M."/>
            <person name="Valente V.L."/>
            <person name="Venter E."/>
            <person name="Venter J.C."/>
            <person name="Vicario S."/>
            <person name="Vieira F.G."/>
            <person name="Vilella A.J."/>
            <person name="Villasante A."/>
            <person name="Walenz B."/>
            <person name="Wang J."/>
            <person name="Wasserman M."/>
            <person name="Watts T."/>
            <person name="Wilson D."/>
            <person name="Wilson R.K."/>
            <person name="Wing R.A."/>
            <person name="Wolfner M.F."/>
            <person name="Wong A."/>
            <person name="Wong G.K."/>
            <person name="Wu C.I."/>
            <person name="Wu G."/>
            <person name="Yamamoto D."/>
            <person name="Yang H.P."/>
            <person name="Yang S.P."/>
            <person name="Yorke J.A."/>
            <person name="Yoshida K."/>
            <person name="Zdobnov E."/>
            <person name="Zhang P."/>
            <person name="Zhang Y."/>
            <person name="Zimin A.V."/>
            <person name="Baldwin J."/>
            <person name="Abdouelleil A."/>
            <person name="Abdulkadir J."/>
            <person name="Abebe A."/>
            <person name="Abera B."/>
            <person name="Abreu J."/>
            <person name="Acer S.C."/>
            <person name="Aftuck L."/>
            <person name="Alexander A."/>
            <person name="An P."/>
            <person name="Anderson E."/>
            <person name="Anderson S."/>
            <person name="Arachi H."/>
            <person name="Azer M."/>
            <person name="Bachantsang P."/>
            <person name="Barry A."/>
            <person name="Bayul T."/>
            <person name="Berlin A."/>
            <person name="Bessette D."/>
            <person name="Bloom T."/>
            <person name="Blye J."/>
            <person name="Boguslavskiy L."/>
            <person name="Bonnet C."/>
            <person name="Boukhgalter B."/>
            <person name="Bourzgui I."/>
            <person name="Brown A."/>
            <person name="Cahill P."/>
            <person name="Channer S."/>
            <person name="Cheshatsang Y."/>
            <person name="Chuda L."/>
            <person name="Citroen M."/>
            <person name="Collymore A."/>
            <person name="Cooke P."/>
            <person name="Costello M."/>
            <person name="D'Aco K."/>
            <person name="Daza R."/>
            <person name="De Haan G."/>
            <person name="DeGray S."/>
            <person name="DeMaso C."/>
            <person name="Dhargay N."/>
            <person name="Dooley K."/>
            <person name="Dooley E."/>
            <person name="Doricent M."/>
            <person name="Dorje P."/>
            <person name="Dorjee K."/>
            <person name="Dupes A."/>
            <person name="Elong R."/>
            <person name="Falk J."/>
            <person name="Farina A."/>
            <person name="Faro S."/>
            <person name="Ferguson D."/>
            <person name="Fisher S."/>
            <person name="Foley C.D."/>
            <person name="Franke A."/>
            <person name="Friedrich D."/>
            <person name="Gadbois L."/>
            <person name="Gearin G."/>
            <person name="Gearin C.R."/>
            <person name="Giannoukos G."/>
            <person name="Goode T."/>
            <person name="Graham J."/>
            <person name="Grandbois E."/>
            <person name="Grewal S."/>
            <person name="Gyaltsen K."/>
            <person name="Hafez N."/>
            <person name="Hagos B."/>
            <person name="Hall J."/>
            <person name="Henson C."/>
            <person name="Hollinger A."/>
            <person name="Honan T."/>
            <person name="Huard M.D."/>
            <person name="Hughes L."/>
            <person name="Hurhula B."/>
            <person name="Husby M.E."/>
            <person name="Kamat A."/>
            <person name="Kanga B."/>
            <person name="Kashin S."/>
            <person name="Khazanovich D."/>
            <person name="Kisner P."/>
            <person name="Lance K."/>
            <person name="Lara M."/>
            <person name="Lee W."/>
            <person name="Lennon N."/>
            <person name="Letendre F."/>
            <person name="LeVine R."/>
            <person name="Lipovsky A."/>
            <person name="Liu X."/>
            <person name="Liu J."/>
            <person name="Liu S."/>
            <person name="Lokyitsang T."/>
            <person name="Lokyitsang Y."/>
            <person name="Lubonja R."/>
            <person name="Lui A."/>
            <person name="MacDonald P."/>
            <person name="Magnisalis V."/>
            <person name="Maru K."/>
            <person name="Matthews C."/>
            <person name="McCusker W."/>
            <person name="McDonough S."/>
            <person name="Mehta T."/>
            <person name="Meldrim J."/>
            <person name="Meneus L."/>
            <person name="Mihai O."/>
            <person name="Mihalev A."/>
            <person name="Mihova T."/>
            <person name="Mittelman R."/>
            <person name="Mlenga V."/>
            <person name="Montmayeur A."/>
            <person name="Mulrain L."/>
            <person name="Navidi A."/>
            <person name="Naylor J."/>
            <person name="Negash T."/>
            <person name="Nguyen T."/>
            <person name="Nguyen N."/>
            <person name="Nicol R."/>
            <person name="Norbu C."/>
            <person name="Norbu N."/>
            <person name="Novod N."/>
            <person name="O'Neill B."/>
            <person name="Osman S."/>
            <person name="Markiewicz E."/>
            <person name="Oyono O.L."/>
            <person name="Patti C."/>
            <person name="Phunkhang P."/>
            <person name="Pierre F."/>
            <person name="Priest M."/>
            <person name="Raghuraman S."/>
            <person name="Rege F."/>
            <person name="Reyes R."/>
            <person name="Rise C."/>
            <person name="Rogov P."/>
            <person name="Ross K."/>
            <person name="Ryan E."/>
            <person name="Settipalli S."/>
            <person name="Shea T."/>
            <person name="Sherpa N."/>
            <person name="Shi L."/>
            <person name="Shih D."/>
            <person name="Sparrow T."/>
            <person name="Spaulding J."/>
            <person name="Stalker J."/>
            <person name="Stange-Thomann N."/>
            <person name="Stavropoulos S."/>
            <person name="Stone C."/>
            <person name="Strader C."/>
            <person name="Tesfaye S."/>
            <person name="Thomson T."/>
            <person name="Thoulutsang Y."/>
            <person name="Thoulutsang D."/>
            <person name="Topham K."/>
            <person name="Topping I."/>
            <person name="Tsamla T."/>
            <person name="Vassiliev H."/>
            <person name="Vo A."/>
            <person name="Wangchuk T."/>
            <person name="Wangdi T."/>
            <person name="Weiand M."/>
            <person name="Wilkinson J."/>
            <person name="Wilson A."/>
            <person name="Yadav S."/>
            <person name="Young G."/>
            <person name="Yu Q."/>
            <person name="Zembek L."/>
            <person name="Zhong D."/>
            <person name="Zimmer A."/>
            <person name="Zwirko Z."/>
            <person name="Jaffe D.B."/>
            <person name="Alvarez P."/>
            <person name="Brockman W."/>
            <person name="Butler J."/>
            <person name="Chin C."/>
            <person name="Gnerre S."/>
            <person name="Grabherr M."/>
            <person name="Kleber M."/>
            <person name="Mauceli E."/>
            <person name="MacCallum I."/>
        </authorList>
    </citation>
    <scope>NUCLEOTIDE SEQUENCE [LARGE SCALE GENOMIC DNA]</scope>
    <source>
        <strain evidence="4">Tucson 15081-1352.22</strain>
    </source>
</reference>
<dbReference type="PANTHER" id="PTHR20987">
    <property type="entry name" value="CHITIN-BINDING TYPE-2 DOMAIN-CONTAINING PROTEIN-RELATED"/>
    <property type="match status" value="1"/>
</dbReference>
<keyword evidence="2" id="KW-1133">Transmembrane helix</keyword>
<dbReference type="KEGG" id="dmo:Dmoj_GI21957"/>
<feature type="transmembrane region" description="Helical" evidence="2">
    <location>
        <begin position="29"/>
        <end position="48"/>
    </location>
</feature>
<sequence>MHYIKCLRQLDNITTAWSSITQSFNQSPIFRSISIAVFALTLLSLAALSQARLDYKLQCTREEVGIRWPSYFSNSEYYVCQSIYGNQLTVHCPPGEVFTFVLQQCASPALYVPAPPMDVLPTDAPITTHVVNEAPPMMTPNGPVHMLGQEHEFEPEHMQVIHASPLDPTPPTPPTEPPTPPTVVLDAPKPGKKPTAPQPHKKTSSAPTPAKAAAAKKPAAPSPPKAGKKPTPPSKSQKKPSTKPSA</sequence>
<dbReference type="eggNOG" id="ENOG502QTV0">
    <property type="taxonomic scope" value="Eukaryota"/>
</dbReference>
<dbReference type="Proteomes" id="UP000009192">
    <property type="component" value="Unassembled WGS sequence"/>
</dbReference>
<feature type="compositionally biased region" description="Basic residues" evidence="1">
    <location>
        <begin position="236"/>
        <end position="246"/>
    </location>
</feature>
<evidence type="ECO:0000256" key="1">
    <source>
        <dbReference type="SAM" id="MobiDB-lite"/>
    </source>
</evidence>